<dbReference type="SUPFAM" id="SSF46955">
    <property type="entry name" value="Putative DNA-binding domain"/>
    <property type="match status" value="1"/>
</dbReference>
<sequence>MSDKYLTLEEVCKLLDKSPATIKRYARENLLSSKQEGEVLTFPESEVLRYLSFSKKLG</sequence>
<dbReference type="HOGENOM" id="CLU_205285_0_0_6"/>
<protein>
    <recommendedName>
        <fullName evidence="1">Helix-turn-helix domain-containing protein</fullName>
    </recommendedName>
</protein>
<evidence type="ECO:0000259" key="1">
    <source>
        <dbReference type="Pfam" id="PF12728"/>
    </source>
</evidence>
<dbReference type="EMBL" id="CP000302">
    <property type="protein sequence ID" value="ABE54146.1"/>
    <property type="molecule type" value="Genomic_DNA"/>
</dbReference>
<dbReference type="InterPro" id="IPR041657">
    <property type="entry name" value="HTH_17"/>
</dbReference>
<keyword evidence="3" id="KW-1185">Reference proteome</keyword>
<dbReference type="AlphaFoldDB" id="Q12QY0"/>
<dbReference type="Pfam" id="PF12728">
    <property type="entry name" value="HTH_17"/>
    <property type="match status" value="1"/>
</dbReference>
<evidence type="ECO:0000313" key="2">
    <source>
        <dbReference type="EMBL" id="ABE54146.1"/>
    </source>
</evidence>
<dbReference type="KEGG" id="sdn:Sden_0858"/>
<feature type="domain" description="Helix-turn-helix" evidence="1">
    <location>
        <begin position="5"/>
        <end position="51"/>
    </location>
</feature>
<organism evidence="2 3">
    <name type="scientific">Shewanella denitrificans (strain OS217 / ATCC BAA-1090 / DSM 15013)</name>
    <dbReference type="NCBI Taxonomy" id="318161"/>
    <lineage>
        <taxon>Bacteria</taxon>
        <taxon>Pseudomonadati</taxon>
        <taxon>Pseudomonadota</taxon>
        <taxon>Gammaproteobacteria</taxon>
        <taxon>Alteromonadales</taxon>
        <taxon>Shewanellaceae</taxon>
        <taxon>Shewanella</taxon>
    </lineage>
</organism>
<accession>Q12QY0</accession>
<dbReference type="Proteomes" id="UP000001982">
    <property type="component" value="Chromosome"/>
</dbReference>
<dbReference type="InterPro" id="IPR009061">
    <property type="entry name" value="DNA-bd_dom_put_sf"/>
</dbReference>
<evidence type="ECO:0000313" key="3">
    <source>
        <dbReference type="Proteomes" id="UP000001982"/>
    </source>
</evidence>
<dbReference type="eggNOG" id="ENOG5031ZNY">
    <property type="taxonomic scope" value="Bacteria"/>
</dbReference>
<dbReference type="RefSeq" id="WP_011495311.1">
    <property type="nucleotide sequence ID" value="NC_007954.1"/>
</dbReference>
<gene>
    <name evidence="2" type="ordered locus">Sden_0858</name>
</gene>
<reference evidence="2 3" key="1">
    <citation type="submission" date="2006-03" db="EMBL/GenBank/DDBJ databases">
        <title>Complete sequence of Shewanella denitrificans OS217.</title>
        <authorList>
            <consortium name="US DOE Joint Genome Institute"/>
            <person name="Copeland A."/>
            <person name="Lucas S."/>
            <person name="Lapidus A."/>
            <person name="Barry K."/>
            <person name="Detter J.C."/>
            <person name="Glavina del Rio T."/>
            <person name="Hammon N."/>
            <person name="Israni S."/>
            <person name="Dalin E."/>
            <person name="Tice H."/>
            <person name="Pitluck S."/>
            <person name="Brettin T."/>
            <person name="Bruce D."/>
            <person name="Han C."/>
            <person name="Tapia R."/>
            <person name="Gilna P."/>
            <person name="Kiss H."/>
            <person name="Schmutz J."/>
            <person name="Larimer F."/>
            <person name="Land M."/>
            <person name="Hauser L."/>
            <person name="Kyrpides N."/>
            <person name="Lykidis A."/>
            <person name="Richardson P."/>
        </authorList>
    </citation>
    <scope>NUCLEOTIDE SEQUENCE [LARGE SCALE GENOMIC DNA]</scope>
    <source>
        <strain evidence="3">OS217 / ATCC BAA-1090 / DSM 15013</strain>
    </source>
</reference>
<proteinExistence type="predicted"/>
<dbReference type="OrthoDB" id="6267724at2"/>
<name>Q12QY0_SHEDO</name>